<dbReference type="Pfam" id="PF12796">
    <property type="entry name" value="Ank_2"/>
    <property type="match status" value="1"/>
</dbReference>
<keyword evidence="1" id="KW-0677">Repeat</keyword>
<feature type="region of interest" description="Disordered" evidence="4">
    <location>
        <begin position="97"/>
        <end position="116"/>
    </location>
</feature>
<dbReference type="PROSITE" id="PS50297">
    <property type="entry name" value="ANK_REP_REGION"/>
    <property type="match status" value="1"/>
</dbReference>
<dbReference type="OrthoDB" id="6251518at2759"/>
<reference evidence="5 6" key="1">
    <citation type="submission" date="2018-11" db="EMBL/GenBank/DDBJ databases">
        <authorList>
            <consortium name="Pathogen Informatics"/>
        </authorList>
    </citation>
    <scope>NUCLEOTIDE SEQUENCE [LARGE SCALE GENOMIC DNA]</scope>
    <source>
        <strain evidence="5 6">Egypt</strain>
    </source>
</reference>
<dbReference type="PANTHER" id="PTHR24201:SF15">
    <property type="entry name" value="ANKYRIN REPEAT DOMAIN-CONTAINING PROTEIN 66"/>
    <property type="match status" value="1"/>
</dbReference>
<dbReference type="PROSITE" id="PS50088">
    <property type="entry name" value="ANK_REPEAT"/>
    <property type="match status" value="1"/>
</dbReference>
<feature type="repeat" description="ANK" evidence="3">
    <location>
        <begin position="1"/>
        <end position="28"/>
    </location>
</feature>
<dbReference type="AlphaFoldDB" id="A0A3P8GYL3"/>
<accession>A0A3P8GYL3</accession>
<evidence type="ECO:0000313" key="5">
    <source>
        <dbReference type="EMBL" id="VDP94312.1"/>
    </source>
</evidence>
<dbReference type="Proteomes" id="UP000272942">
    <property type="component" value="Unassembled WGS sequence"/>
</dbReference>
<keyword evidence="6" id="KW-1185">Reference proteome</keyword>
<sequence>MHTATRYGNLNVVRILLSHGARQDACNRNLDSPLHVAVGLRHYEIASLLVETSRTNHQSVDVCTLLNAQGETPLDLARRKNYAEFYYLLRLNYGSNRDEGQRNTVGHPKNTSTPQALSGQTLECEFPTVSCCTDRIQHITYHDNFLTPLDQSNGSRDTQVALGCPQDGLVVTSHPPLLVDSMKQPHATQLLDSGLPEVSYPMQISIHGKQRNTTL</sequence>
<dbReference type="Gene3D" id="1.25.40.20">
    <property type="entry name" value="Ankyrin repeat-containing domain"/>
    <property type="match status" value="1"/>
</dbReference>
<evidence type="ECO:0000256" key="2">
    <source>
        <dbReference type="ARBA" id="ARBA00023043"/>
    </source>
</evidence>
<evidence type="ECO:0000256" key="4">
    <source>
        <dbReference type="SAM" id="MobiDB-lite"/>
    </source>
</evidence>
<dbReference type="InterPro" id="IPR036770">
    <property type="entry name" value="Ankyrin_rpt-contain_sf"/>
</dbReference>
<evidence type="ECO:0000313" key="6">
    <source>
        <dbReference type="Proteomes" id="UP000272942"/>
    </source>
</evidence>
<proteinExistence type="predicted"/>
<dbReference type="InterPro" id="IPR050776">
    <property type="entry name" value="Ank_Repeat/CDKN_Inhibitor"/>
</dbReference>
<keyword evidence="2 3" id="KW-0040">ANK repeat</keyword>
<dbReference type="InterPro" id="IPR002110">
    <property type="entry name" value="Ankyrin_rpt"/>
</dbReference>
<dbReference type="EMBL" id="UZAN01067148">
    <property type="protein sequence ID" value="VDP94312.1"/>
    <property type="molecule type" value="Genomic_DNA"/>
</dbReference>
<evidence type="ECO:0000256" key="3">
    <source>
        <dbReference type="PROSITE-ProRule" id="PRU00023"/>
    </source>
</evidence>
<dbReference type="PANTHER" id="PTHR24201">
    <property type="entry name" value="ANK_REP_REGION DOMAIN-CONTAINING PROTEIN"/>
    <property type="match status" value="1"/>
</dbReference>
<name>A0A3P8GYL3_9TREM</name>
<dbReference type="SUPFAM" id="SSF48403">
    <property type="entry name" value="Ankyrin repeat"/>
    <property type="match status" value="1"/>
</dbReference>
<protein>
    <submittedName>
        <fullName evidence="5">Uncharacterized protein</fullName>
    </submittedName>
</protein>
<organism evidence="5 6">
    <name type="scientific">Echinostoma caproni</name>
    <dbReference type="NCBI Taxonomy" id="27848"/>
    <lineage>
        <taxon>Eukaryota</taxon>
        <taxon>Metazoa</taxon>
        <taxon>Spiralia</taxon>
        <taxon>Lophotrochozoa</taxon>
        <taxon>Platyhelminthes</taxon>
        <taxon>Trematoda</taxon>
        <taxon>Digenea</taxon>
        <taxon>Plagiorchiida</taxon>
        <taxon>Echinostomata</taxon>
        <taxon>Echinostomatoidea</taxon>
        <taxon>Echinostomatidae</taxon>
        <taxon>Echinostoma</taxon>
    </lineage>
</organism>
<gene>
    <name evidence="5" type="ORF">ECPE_LOCUS17035</name>
</gene>
<evidence type="ECO:0000256" key="1">
    <source>
        <dbReference type="ARBA" id="ARBA00022737"/>
    </source>
</evidence>